<feature type="region of interest" description="Disordered" evidence="1">
    <location>
        <begin position="49"/>
        <end position="100"/>
    </location>
</feature>
<feature type="compositionally biased region" description="Basic residues" evidence="1">
    <location>
        <begin position="91"/>
        <end position="100"/>
    </location>
</feature>
<keyword evidence="2" id="KW-0732">Signal</keyword>
<feature type="signal peptide" evidence="2">
    <location>
        <begin position="1"/>
        <end position="22"/>
    </location>
</feature>
<protein>
    <submittedName>
        <fullName evidence="3">Uncharacterized protein</fullName>
    </submittedName>
</protein>
<keyword evidence="4" id="KW-1185">Reference proteome</keyword>
<dbReference type="AlphaFoldDB" id="G7YCR9"/>
<proteinExistence type="predicted"/>
<evidence type="ECO:0000313" key="3">
    <source>
        <dbReference type="EMBL" id="GAA50753.1"/>
    </source>
</evidence>
<name>G7YCR9_CLOSI</name>
<dbReference type="Proteomes" id="UP000008909">
    <property type="component" value="Unassembled WGS sequence"/>
</dbReference>
<sequence>MHAYCVWWLLVICTFSSPCIKAGRFDQYRLSGDEDKRFITHVDYVDETSDQDFESPEEVNEEDEMTEDYSGDQNEDEDSVEDEEDEELLRKARNTRMRRTHGSPRQYLEEIIRLLRTYGPMIWRAVKYFVRAKLESSASALECRRTRMIGPGQEDDCSNESNVGVHCATKSVGTNKESAVVVAQKTCLGNLAVYKPSCFLRIAWQLDIEKV</sequence>
<evidence type="ECO:0000313" key="4">
    <source>
        <dbReference type="Proteomes" id="UP000008909"/>
    </source>
</evidence>
<dbReference type="EMBL" id="DF143076">
    <property type="protein sequence ID" value="GAA50753.1"/>
    <property type="molecule type" value="Genomic_DNA"/>
</dbReference>
<gene>
    <name evidence="3" type="ORF">CLF_104991</name>
</gene>
<feature type="compositionally biased region" description="Acidic residues" evidence="1">
    <location>
        <begin position="49"/>
        <end position="87"/>
    </location>
</feature>
<reference evidence="3" key="1">
    <citation type="journal article" date="2011" name="Genome Biol.">
        <title>The draft genome of the carcinogenic human liver fluke Clonorchis sinensis.</title>
        <authorList>
            <person name="Wang X."/>
            <person name="Chen W."/>
            <person name="Huang Y."/>
            <person name="Sun J."/>
            <person name="Men J."/>
            <person name="Liu H."/>
            <person name="Luo F."/>
            <person name="Guo L."/>
            <person name="Lv X."/>
            <person name="Deng C."/>
            <person name="Zhou C."/>
            <person name="Fan Y."/>
            <person name="Li X."/>
            <person name="Huang L."/>
            <person name="Hu Y."/>
            <person name="Liang C."/>
            <person name="Hu X."/>
            <person name="Xu J."/>
            <person name="Yu X."/>
        </authorList>
    </citation>
    <scope>NUCLEOTIDE SEQUENCE [LARGE SCALE GENOMIC DNA]</scope>
    <source>
        <strain evidence="3">Henan</strain>
    </source>
</reference>
<feature type="chain" id="PRO_5003506138" evidence="2">
    <location>
        <begin position="23"/>
        <end position="211"/>
    </location>
</feature>
<organism evidence="3 4">
    <name type="scientific">Clonorchis sinensis</name>
    <name type="common">Chinese liver fluke</name>
    <dbReference type="NCBI Taxonomy" id="79923"/>
    <lineage>
        <taxon>Eukaryota</taxon>
        <taxon>Metazoa</taxon>
        <taxon>Spiralia</taxon>
        <taxon>Lophotrochozoa</taxon>
        <taxon>Platyhelminthes</taxon>
        <taxon>Trematoda</taxon>
        <taxon>Digenea</taxon>
        <taxon>Opisthorchiida</taxon>
        <taxon>Opisthorchiata</taxon>
        <taxon>Opisthorchiidae</taxon>
        <taxon>Clonorchis</taxon>
    </lineage>
</organism>
<accession>G7YCR9</accession>
<evidence type="ECO:0000256" key="1">
    <source>
        <dbReference type="SAM" id="MobiDB-lite"/>
    </source>
</evidence>
<evidence type="ECO:0000256" key="2">
    <source>
        <dbReference type="SAM" id="SignalP"/>
    </source>
</evidence>
<reference key="2">
    <citation type="submission" date="2011-10" db="EMBL/GenBank/DDBJ databases">
        <title>The genome and transcriptome sequence of Clonorchis sinensis provide insights into the carcinogenic liver fluke.</title>
        <authorList>
            <person name="Wang X."/>
            <person name="Huang Y."/>
            <person name="Chen W."/>
            <person name="Liu H."/>
            <person name="Guo L."/>
            <person name="Chen Y."/>
            <person name="Luo F."/>
            <person name="Zhou W."/>
            <person name="Sun J."/>
            <person name="Mao Q."/>
            <person name="Liang P."/>
            <person name="Zhou C."/>
            <person name="Tian Y."/>
            <person name="Men J."/>
            <person name="Lv X."/>
            <person name="Huang L."/>
            <person name="Zhou J."/>
            <person name="Hu Y."/>
            <person name="Li R."/>
            <person name="Zhang F."/>
            <person name="Lei H."/>
            <person name="Li X."/>
            <person name="Hu X."/>
            <person name="Liang C."/>
            <person name="Xu J."/>
            <person name="Wu Z."/>
            <person name="Yu X."/>
        </authorList>
    </citation>
    <scope>NUCLEOTIDE SEQUENCE</scope>
    <source>
        <strain>Henan</strain>
    </source>
</reference>